<evidence type="ECO:0000256" key="7">
    <source>
        <dbReference type="ARBA" id="ARBA00022737"/>
    </source>
</evidence>
<reference evidence="17" key="1">
    <citation type="submission" date="2014-01" db="EMBL/GenBank/DDBJ databases">
        <authorList>
            <person name="Aslett M."/>
        </authorList>
    </citation>
    <scope>NUCLEOTIDE SEQUENCE</scope>
</reference>
<dbReference type="GO" id="GO:0005509">
    <property type="term" value="F:calcium ion binding"/>
    <property type="evidence" value="ECO:0007669"/>
    <property type="project" value="InterPro"/>
</dbReference>
<comment type="similarity">
    <text evidence="2 12 15">Belongs to the calreticulin family.</text>
</comment>
<accession>A0A077ZFW3</accession>
<keyword evidence="8 12" id="KW-0256">Endoplasmic reticulum</keyword>
<dbReference type="GO" id="GO:0005789">
    <property type="term" value="C:endoplasmic reticulum membrane"/>
    <property type="evidence" value="ECO:0007669"/>
    <property type="project" value="TreeGrafter"/>
</dbReference>
<feature type="compositionally biased region" description="Basic and acidic residues" evidence="16">
    <location>
        <begin position="417"/>
        <end position="438"/>
    </location>
</feature>
<evidence type="ECO:0000256" key="6">
    <source>
        <dbReference type="ARBA" id="ARBA00022734"/>
    </source>
</evidence>
<feature type="binding site" evidence="13">
    <location>
        <position position="146"/>
    </location>
    <ligand>
        <name>an alpha-D-glucoside</name>
        <dbReference type="ChEBI" id="CHEBI:22390"/>
    </ligand>
</feature>
<dbReference type="Gene3D" id="2.60.120.200">
    <property type="match status" value="1"/>
</dbReference>
<keyword evidence="11 12" id="KW-0143">Chaperone</keyword>
<evidence type="ECO:0000256" key="5">
    <source>
        <dbReference type="ARBA" id="ARBA00022729"/>
    </source>
</evidence>
<protein>
    <recommendedName>
        <fullName evidence="3 12">Calreticulin</fullName>
    </recommendedName>
</protein>
<dbReference type="PROSITE" id="PS00805">
    <property type="entry name" value="CALRETICULIN_REPEAT"/>
    <property type="match status" value="2"/>
</dbReference>
<evidence type="ECO:0000256" key="10">
    <source>
        <dbReference type="ARBA" id="ARBA00022837"/>
    </source>
</evidence>
<keyword evidence="10" id="KW-0106">Calcium</keyword>
<keyword evidence="4" id="KW-0479">Metal-binding</keyword>
<dbReference type="GO" id="GO:0006457">
    <property type="term" value="P:protein folding"/>
    <property type="evidence" value="ECO:0007669"/>
    <property type="project" value="InterPro"/>
</dbReference>
<dbReference type="OrthoDB" id="1938156at2759"/>
<dbReference type="GO" id="GO:0051082">
    <property type="term" value="F:unfolded protein binding"/>
    <property type="evidence" value="ECO:0007669"/>
    <property type="project" value="InterPro"/>
</dbReference>
<evidence type="ECO:0000256" key="12">
    <source>
        <dbReference type="PIRNR" id="PIRNR002356"/>
    </source>
</evidence>
<evidence type="ECO:0000256" key="14">
    <source>
        <dbReference type="PIRSR" id="PIRSR002356-3"/>
    </source>
</evidence>
<comment type="subcellular location">
    <subcellularLocation>
        <location evidence="1 12">Endoplasmic reticulum lumen</location>
    </subcellularLocation>
</comment>
<dbReference type="SUPFAM" id="SSF63887">
    <property type="entry name" value="P-domain of calnexin/calreticulin"/>
    <property type="match status" value="1"/>
</dbReference>
<reference evidence="17" key="2">
    <citation type="submission" date="2014-03" db="EMBL/GenBank/DDBJ databases">
        <title>The whipworm genome and dual-species transcriptomics of an intimate host-pathogen interaction.</title>
        <authorList>
            <person name="Foth B.J."/>
            <person name="Tsai I.J."/>
            <person name="Reid A.J."/>
            <person name="Bancroft A.J."/>
            <person name="Nichol S."/>
            <person name="Tracey A."/>
            <person name="Holroyd N."/>
            <person name="Cotton J.A."/>
            <person name="Stanley E.J."/>
            <person name="Zarowiecki M."/>
            <person name="Liu J.Z."/>
            <person name="Huckvale T."/>
            <person name="Cooper P.J."/>
            <person name="Grencis R.K."/>
            <person name="Berriman M."/>
        </authorList>
    </citation>
    <scope>NUCLEOTIDE SEQUENCE [LARGE SCALE GENOMIC DNA]</scope>
</reference>
<evidence type="ECO:0000256" key="4">
    <source>
        <dbReference type="ARBA" id="ARBA00022723"/>
    </source>
</evidence>
<keyword evidence="9" id="KW-0862">Zinc</keyword>
<evidence type="ECO:0000256" key="13">
    <source>
        <dbReference type="PIRSR" id="PIRSR002356-1"/>
    </source>
</evidence>
<dbReference type="InterPro" id="IPR001580">
    <property type="entry name" value="Calret/calnex"/>
</dbReference>
<dbReference type="SUPFAM" id="SSF49899">
    <property type="entry name" value="Concanavalin A-like lectins/glucanases"/>
    <property type="match status" value="1"/>
</dbReference>
<feature type="disulfide bond" evidence="14">
    <location>
        <begin position="123"/>
        <end position="155"/>
    </location>
</feature>
<keyword evidence="14" id="KW-1015">Disulfide bond</keyword>
<dbReference type="GO" id="GO:0030246">
    <property type="term" value="F:carbohydrate binding"/>
    <property type="evidence" value="ECO:0007669"/>
    <property type="project" value="UniProtKB-KW"/>
</dbReference>
<feature type="binding site" evidence="13">
    <location>
        <position position="336"/>
    </location>
    <ligand>
        <name>an alpha-D-glucoside</name>
        <dbReference type="ChEBI" id="CHEBI:22390"/>
    </ligand>
</feature>
<dbReference type="Proteomes" id="UP000030665">
    <property type="component" value="Unassembled WGS sequence"/>
</dbReference>
<evidence type="ECO:0000256" key="1">
    <source>
        <dbReference type="ARBA" id="ARBA00004319"/>
    </source>
</evidence>
<dbReference type="PROSITE" id="PS00804">
    <property type="entry name" value="CALRETICULIN_2"/>
    <property type="match status" value="1"/>
</dbReference>
<dbReference type="InterPro" id="IPR009033">
    <property type="entry name" value="Calreticulin/calnexin_P_dom_sf"/>
</dbReference>
<proteinExistence type="inferred from homology"/>
<sequence length="438" mass="50776">MASWCALSLTEAAQRLQKFQFVQRSKKGYDVEEWRVKFAQLLRRLVDGDGWKSRWVQSQHDDKYGEWKLSHGKLFVDDADMGLQTSQDAHFYAISRKLDKPINNRDTPLIIAYSVRFEQDIDCGGGYIKLMDKGTDLEEFNGKTPYRIMFGPDICGPEKRLVHAILSHNGKNFERKGEEVVAMADEFTHVYKLAIYPNNTYEIWLNKKKEASGYLENDWEMVKPRTIVDPNAKKPEDWDERLMIPDPNATKPEDWDKPETIVDKNATKPEDWDDDMDGEWEPPTIPNPEYKGEWKPPTITNPNYKGEWKPPKIDNPEFVPEPDLHVYRDVDTIGIELWQVKSGTIFDNLLITDDMDYAKEFFKKKLSALQAVEKIESEKKDKATFDEIASRFGGKPGQSVNVKSKEGDEDEDESSEEETKEKSEEAKDEKETKVKEEL</sequence>
<dbReference type="FunFam" id="2.10.250.10:FF:000002">
    <property type="entry name" value="Calreticulin"/>
    <property type="match status" value="1"/>
</dbReference>
<evidence type="ECO:0000313" key="18">
    <source>
        <dbReference type="Proteomes" id="UP000030665"/>
    </source>
</evidence>
<dbReference type="AlphaFoldDB" id="A0A077ZFW3"/>
<dbReference type="Gene3D" id="2.10.250.10">
    <property type="entry name" value="Calreticulin/calnexin, P domain"/>
    <property type="match status" value="1"/>
</dbReference>
<dbReference type="InterPro" id="IPR013320">
    <property type="entry name" value="ConA-like_dom_sf"/>
</dbReference>
<dbReference type="GO" id="GO:0036503">
    <property type="term" value="P:ERAD pathway"/>
    <property type="evidence" value="ECO:0007669"/>
    <property type="project" value="TreeGrafter"/>
</dbReference>
<evidence type="ECO:0000256" key="11">
    <source>
        <dbReference type="ARBA" id="ARBA00023186"/>
    </source>
</evidence>
<keyword evidence="5" id="KW-0732">Signal</keyword>
<organism evidence="17 18">
    <name type="scientific">Trichuris trichiura</name>
    <name type="common">Whipworm</name>
    <name type="synonym">Trichocephalus trichiurus</name>
    <dbReference type="NCBI Taxonomy" id="36087"/>
    <lineage>
        <taxon>Eukaryota</taxon>
        <taxon>Metazoa</taxon>
        <taxon>Ecdysozoa</taxon>
        <taxon>Nematoda</taxon>
        <taxon>Enoplea</taxon>
        <taxon>Dorylaimia</taxon>
        <taxon>Trichinellida</taxon>
        <taxon>Trichuridae</taxon>
        <taxon>Trichuris</taxon>
    </lineage>
</organism>
<dbReference type="InterPro" id="IPR018124">
    <property type="entry name" value="Calret/calnex_CS"/>
</dbReference>
<dbReference type="PRINTS" id="PR00626">
    <property type="entry name" value="CALRETICULIN"/>
</dbReference>
<keyword evidence="18" id="KW-1185">Reference proteome</keyword>
<dbReference type="PROSITE" id="PS00803">
    <property type="entry name" value="CALRETICULIN_1"/>
    <property type="match status" value="1"/>
</dbReference>
<dbReference type="Pfam" id="PF00262">
    <property type="entry name" value="Calreticulin"/>
    <property type="match status" value="2"/>
</dbReference>
<evidence type="ECO:0000256" key="3">
    <source>
        <dbReference type="ARBA" id="ARBA00015837"/>
    </source>
</evidence>
<evidence type="ECO:0000313" key="17">
    <source>
        <dbReference type="EMBL" id="CDW58694.1"/>
    </source>
</evidence>
<evidence type="ECO:0000256" key="2">
    <source>
        <dbReference type="ARBA" id="ARBA00010983"/>
    </source>
</evidence>
<dbReference type="EMBL" id="HG806398">
    <property type="protein sequence ID" value="CDW58694.1"/>
    <property type="molecule type" value="Genomic_DNA"/>
</dbReference>
<gene>
    <name evidence="17" type="ORF">TTRE_0000701901</name>
</gene>
<evidence type="ECO:0000256" key="9">
    <source>
        <dbReference type="ARBA" id="ARBA00022833"/>
    </source>
</evidence>
<name>A0A077ZFW3_TRITR</name>
<keyword evidence="6" id="KW-0430">Lectin</keyword>
<dbReference type="STRING" id="36087.A0A077ZFW3"/>
<feature type="binding site" evidence="13">
    <location>
        <position position="153"/>
    </location>
    <ligand>
        <name>an alpha-D-glucoside</name>
        <dbReference type="ChEBI" id="CHEBI:22390"/>
    </ligand>
</feature>
<feature type="binding site" evidence="13">
    <location>
        <position position="127"/>
    </location>
    <ligand>
        <name>an alpha-D-glucoside</name>
        <dbReference type="ChEBI" id="CHEBI:22390"/>
    </ligand>
</feature>
<feature type="region of interest" description="Disordered" evidence="16">
    <location>
        <begin position="389"/>
        <end position="438"/>
    </location>
</feature>
<keyword evidence="7" id="KW-0677">Repeat</keyword>
<evidence type="ECO:0000256" key="15">
    <source>
        <dbReference type="RuleBase" id="RU362126"/>
    </source>
</evidence>
<dbReference type="InterPro" id="IPR009169">
    <property type="entry name" value="Calreticulin"/>
</dbReference>
<feature type="compositionally biased region" description="Acidic residues" evidence="16">
    <location>
        <begin position="407"/>
        <end position="416"/>
    </location>
</feature>
<dbReference type="PIRSF" id="PIRSF002356">
    <property type="entry name" value="Calreticulin"/>
    <property type="match status" value="1"/>
</dbReference>
<dbReference type="PANTHER" id="PTHR11073">
    <property type="entry name" value="CALRETICULIN AND CALNEXIN"/>
    <property type="match status" value="1"/>
</dbReference>
<evidence type="ECO:0000256" key="8">
    <source>
        <dbReference type="ARBA" id="ARBA00022824"/>
    </source>
</evidence>
<dbReference type="GO" id="GO:0005788">
    <property type="term" value="C:endoplasmic reticulum lumen"/>
    <property type="evidence" value="ECO:0007669"/>
    <property type="project" value="UniProtKB-SubCell"/>
</dbReference>
<feature type="binding site" evidence="13">
    <location>
        <position position="129"/>
    </location>
    <ligand>
        <name>an alpha-D-glucoside</name>
        <dbReference type="ChEBI" id="CHEBI:22390"/>
    </ligand>
</feature>
<evidence type="ECO:0000256" key="16">
    <source>
        <dbReference type="SAM" id="MobiDB-lite"/>
    </source>
</evidence>